<gene>
    <name evidence="1" type="ORF">J2X78_002468</name>
</gene>
<protein>
    <submittedName>
        <fullName evidence="1">Uncharacterized protein</fullName>
    </submittedName>
</protein>
<organism evidence="1 2">
    <name type="scientific">Pedobacter africanus</name>
    <dbReference type="NCBI Taxonomy" id="151894"/>
    <lineage>
        <taxon>Bacteria</taxon>
        <taxon>Pseudomonadati</taxon>
        <taxon>Bacteroidota</taxon>
        <taxon>Sphingobacteriia</taxon>
        <taxon>Sphingobacteriales</taxon>
        <taxon>Sphingobacteriaceae</taxon>
        <taxon>Pedobacter</taxon>
    </lineage>
</organism>
<proteinExistence type="predicted"/>
<accession>A0ACC6KXR9</accession>
<name>A0ACC6KXR9_9SPHI</name>
<dbReference type="Proteomes" id="UP001246858">
    <property type="component" value="Unassembled WGS sequence"/>
</dbReference>
<comment type="caution">
    <text evidence="1">The sequence shown here is derived from an EMBL/GenBank/DDBJ whole genome shotgun (WGS) entry which is preliminary data.</text>
</comment>
<dbReference type="EMBL" id="JAVDTF010000002">
    <property type="protein sequence ID" value="MDR6783903.1"/>
    <property type="molecule type" value="Genomic_DNA"/>
</dbReference>
<evidence type="ECO:0000313" key="2">
    <source>
        <dbReference type="Proteomes" id="UP001246858"/>
    </source>
</evidence>
<sequence length="444" mass="48141">MMKKILFIALVITGFIAGCKRDTDPIFDDPDTRLAAELTKDQAALLSSADGWKATIYPKGGKGFSYYFKFTADGKVTMLSDFNTTAATVPVQSTYRLKALQRPTLIFDTYNYIHLAADPDAAISGGSTGTATGLASDFEFAFTEFAGDTVKFEGTFNKNPMKMIKLSAAEAQSILAGGLKTMVDANAAYVSANKNPYIPFPDGVKGAIAIDANVKTVKLNYVDSKEVSQAQSTTFAFGINKIYLNKPLTYGSLAITEMTWDPAAKTYYIMAGTTRINLLNSPTPITPLTLMFGFPSNFTYRKITIPSSGLPTGVTSGFNTVYSTMVNLFFTSSSTTPRIVNTLTWTLTSNNTLTVEINYNSGSSVFLASASFTYARVGDTFTLSAPIYNGNWTTRTRETSGLQAYLLSGPFKIDWVTTTNINNTSTLGGFYRVADPGSFFYGIM</sequence>
<evidence type="ECO:0000313" key="1">
    <source>
        <dbReference type="EMBL" id="MDR6783903.1"/>
    </source>
</evidence>
<keyword evidence="2" id="KW-1185">Reference proteome</keyword>
<reference evidence="1" key="1">
    <citation type="submission" date="2023-07" db="EMBL/GenBank/DDBJ databases">
        <title>Sorghum-associated microbial communities from plants grown in Nebraska, USA.</title>
        <authorList>
            <person name="Schachtman D."/>
        </authorList>
    </citation>
    <scope>NUCLEOTIDE SEQUENCE</scope>
    <source>
        <strain evidence="1">2697</strain>
    </source>
</reference>